<proteinExistence type="predicted"/>
<reference evidence="2" key="1">
    <citation type="journal article" date="2019" name="Int. J. Syst. Evol. Microbiol.">
        <title>The Global Catalogue of Microorganisms (GCM) 10K type strain sequencing project: providing services to taxonomists for standard genome sequencing and annotation.</title>
        <authorList>
            <consortium name="The Broad Institute Genomics Platform"/>
            <consortium name="The Broad Institute Genome Sequencing Center for Infectious Disease"/>
            <person name="Wu L."/>
            <person name="Ma J."/>
        </authorList>
    </citation>
    <scope>NUCLEOTIDE SEQUENCE [LARGE SCALE GENOMIC DNA]</scope>
    <source>
        <strain evidence="2">JCM 18287</strain>
    </source>
</reference>
<sequence>MKKIFVIVTLLMFYTVSFYGQTLRQTANKTKYENIFYKTTSTNYTSFNVEKIVYITSHIGSKSEHKYQIAFYGRLKGEKKQLVYNGKSTDELQYFKEVFEGRYKRVNLFESNYKVGGKNYFNTSIEVEY</sequence>
<dbReference type="EMBL" id="BAABJK010000002">
    <property type="protein sequence ID" value="GAA4956902.1"/>
    <property type="molecule type" value="Genomic_DNA"/>
</dbReference>
<protein>
    <submittedName>
        <fullName evidence="1">Uncharacterized protein</fullName>
    </submittedName>
</protein>
<comment type="caution">
    <text evidence="1">The sequence shown here is derived from an EMBL/GenBank/DDBJ whole genome shotgun (WGS) entry which is preliminary data.</text>
</comment>
<gene>
    <name evidence="1" type="ORF">GCM10023315_00200</name>
</gene>
<organism evidence="1 2">
    <name type="scientific">Algibacter aquimarinus</name>
    <dbReference type="NCBI Taxonomy" id="1136748"/>
    <lineage>
        <taxon>Bacteria</taxon>
        <taxon>Pseudomonadati</taxon>
        <taxon>Bacteroidota</taxon>
        <taxon>Flavobacteriia</taxon>
        <taxon>Flavobacteriales</taxon>
        <taxon>Flavobacteriaceae</taxon>
        <taxon>Algibacter</taxon>
    </lineage>
</organism>
<accession>A0ABP9GYA1</accession>
<dbReference type="Proteomes" id="UP001501692">
    <property type="component" value="Unassembled WGS sequence"/>
</dbReference>
<dbReference type="RefSeq" id="WP_345162898.1">
    <property type="nucleotide sequence ID" value="NZ_BAABJK010000002.1"/>
</dbReference>
<evidence type="ECO:0000313" key="1">
    <source>
        <dbReference type="EMBL" id="GAA4956902.1"/>
    </source>
</evidence>
<keyword evidence="2" id="KW-1185">Reference proteome</keyword>
<evidence type="ECO:0000313" key="2">
    <source>
        <dbReference type="Proteomes" id="UP001501692"/>
    </source>
</evidence>
<name>A0ABP9GYA1_9FLAO</name>